<feature type="compositionally biased region" description="Basic and acidic residues" evidence="2">
    <location>
        <begin position="798"/>
        <end position="807"/>
    </location>
</feature>
<dbReference type="SMART" id="SM00311">
    <property type="entry name" value="PWI"/>
    <property type="match status" value="1"/>
</dbReference>
<dbReference type="PROSITE" id="PS51025">
    <property type="entry name" value="PWI"/>
    <property type="match status" value="1"/>
</dbReference>
<keyword evidence="4" id="KW-1185">Reference proteome</keyword>
<feature type="compositionally biased region" description="Basic and acidic residues" evidence="2">
    <location>
        <begin position="578"/>
        <end position="588"/>
    </location>
</feature>
<feature type="domain" description="PWI" evidence="3">
    <location>
        <begin position="27"/>
        <end position="125"/>
    </location>
</feature>
<dbReference type="Proteomes" id="UP000189703">
    <property type="component" value="Unplaced"/>
</dbReference>
<organism evidence="4 5">
    <name type="scientific">Nelumbo nucifera</name>
    <name type="common">Sacred lotus</name>
    <dbReference type="NCBI Taxonomy" id="4432"/>
    <lineage>
        <taxon>Eukaryota</taxon>
        <taxon>Viridiplantae</taxon>
        <taxon>Streptophyta</taxon>
        <taxon>Embryophyta</taxon>
        <taxon>Tracheophyta</taxon>
        <taxon>Spermatophyta</taxon>
        <taxon>Magnoliopsida</taxon>
        <taxon>Proteales</taxon>
        <taxon>Nelumbonaceae</taxon>
        <taxon>Nelumbo</taxon>
    </lineage>
</organism>
<dbReference type="KEGG" id="nnu:104601100"/>
<feature type="compositionally biased region" description="Basic residues" evidence="2">
    <location>
        <begin position="300"/>
        <end position="322"/>
    </location>
</feature>
<keyword evidence="1" id="KW-0507">mRNA processing</keyword>
<dbReference type="GO" id="GO:0003723">
    <property type="term" value="F:RNA binding"/>
    <property type="evidence" value="ECO:0000318"/>
    <property type="project" value="GO_Central"/>
</dbReference>
<dbReference type="FunCoup" id="A0A1U8Q5T0">
    <property type="interactions" value="1360"/>
</dbReference>
<dbReference type="OMA" id="PASHYHR"/>
<dbReference type="GeneID" id="104601100"/>
<feature type="compositionally biased region" description="Basic and acidic residues" evidence="2">
    <location>
        <begin position="192"/>
        <end position="212"/>
    </location>
</feature>
<evidence type="ECO:0000256" key="2">
    <source>
        <dbReference type="SAM" id="MobiDB-lite"/>
    </source>
</evidence>
<dbReference type="RefSeq" id="XP_019053952.1">
    <property type="nucleotide sequence ID" value="XM_019198407.1"/>
</dbReference>
<feature type="region of interest" description="Disordered" evidence="2">
    <location>
        <begin position="654"/>
        <end position="694"/>
    </location>
</feature>
<feature type="compositionally biased region" description="Polar residues" evidence="2">
    <location>
        <begin position="539"/>
        <end position="562"/>
    </location>
</feature>
<dbReference type="Gene3D" id="1.20.1390.10">
    <property type="entry name" value="PWI domain"/>
    <property type="match status" value="1"/>
</dbReference>
<dbReference type="eggNOG" id="KOG2146">
    <property type="taxonomic scope" value="Eukaryota"/>
</dbReference>
<feature type="compositionally biased region" description="Low complexity" evidence="2">
    <location>
        <begin position="214"/>
        <end position="226"/>
    </location>
</feature>
<dbReference type="STRING" id="4432.A0A1U8Q5T0"/>
<dbReference type="AlphaFoldDB" id="A0A1U8Q5T0"/>
<feature type="region of interest" description="Disordered" evidence="2">
    <location>
        <begin position="622"/>
        <end position="641"/>
    </location>
</feature>
<feature type="region of interest" description="Disordered" evidence="2">
    <location>
        <begin position="535"/>
        <end position="594"/>
    </location>
</feature>
<sequence length="852" mass="99534">MSGGFFRGTSADQDTRFSNKQAKLLKTQKFAPELDHLVDMTKVKMDVIRPWIANRVTKLLGFEDEVLINLIYGLLDGKDVNGKEVQIHLTGFMEKNTGKFMKELWTLLLSAQKNASGVPQQFLDAKEEETRKKKVEADRIKLEIQKKKEKEGRELDQEKLKKMDGEVDVSKETNVASDPILRYSQSRAPSAHPDEEKEAEERKGSRGNDRSLRSRSISRSLSNSRNHSGDRYKSRSMSGSPQLRRHSISPDRGYRSPQRHSISPRCRHSPRRSRSPLRRSHLQHKSPSLVQHRMSSPLPVRHRSPSSSPVRHKSPVPVRRRSPSSSPMQHKSPVPVRHRSPSLVRWKHPSPMQHRSPSPVRRRSPSPVRYKSSPFRHRSPPRLRRRSPSPIRHRSPLRWRSPICRRSRTPSRHRSPSRRWRSPLPQYWSPPLIRKSPLPRSPRHRKRSSRQGNRSHSPYRSYSPAYRSRRSLSRDHDLSINGMDNRKYHEGSESQSPPYRTREKMSPVHHTPERDEVDQSDQACTGHPIYQSKAHQKMSLLSPSQEMSRSPSETSPNPQRMNPSEDRISNASDSPVRQTREQLHHHDQPSPVKQLRGHIIHHDNSGASEEELILYRDHGNNIFDSSRKRTRHSSISDGQKKTLTKVLQQEEYSPERLASCGSVEGWSRPDDMLPRRKDKDRKSEKASVWTDHPESPIQWTSPMLEEVEYRPGRLRGEGYIIEHAQDKKPSVYEHERDSSSYEELQRRCLREGRTADEKKHSYLTNIEGSDRVYKIEVHKSGKKVDRKSQAGAYGSDSENEKHRSKYMERRKHKRVDRHELNLDDYHDSQIDERKEAKKRRKEERRLQKEERR</sequence>
<protein>
    <submittedName>
        <fullName evidence="5">Serine/arginine repetitive matrix protein 1-like</fullName>
    </submittedName>
</protein>
<feature type="compositionally biased region" description="Basic residues" evidence="2">
    <location>
        <begin position="336"/>
        <end position="348"/>
    </location>
</feature>
<feature type="region of interest" description="Disordered" evidence="2">
    <location>
        <begin position="148"/>
        <end position="521"/>
    </location>
</feature>
<evidence type="ECO:0000313" key="5">
    <source>
        <dbReference type="RefSeq" id="XP_019053952.1"/>
    </source>
</evidence>
<reference evidence="5" key="1">
    <citation type="submission" date="2025-08" db="UniProtKB">
        <authorList>
            <consortium name="RefSeq"/>
        </authorList>
    </citation>
    <scope>IDENTIFICATION</scope>
</reference>
<evidence type="ECO:0000256" key="1">
    <source>
        <dbReference type="ARBA" id="ARBA00022664"/>
    </source>
</evidence>
<evidence type="ECO:0000313" key="4">
    <source>
        <dbReference type="Proteomes" id="UP000189703"/>
    </source>
</evidence>
<accession>A0A1U8Q5T0</accession>
<feature type="compositionally biased region" description="Basic and acidic residues" evidence="2">
    <location>
        <begin position="751"/>
        <end position="760"/>
    </location>
</feature>
<feature type="compositionally biased region" description="Basic and acidic residues" evidence="2">
    <location>
        <begin position="843"/>
        <end position="852"/>
    </location>
</feature>
<name>A0A1U8Q5T0_NELNU</name>
<dbReference type="InterPro" id="IPR052225">
    <property type="entry name" value="Ser/Arg_repetitive_matrix"/>
</dbReference>
<dbReference type="SUPFAM" id="SSF101233">
    <property type="entry name" value="PWI domain"/>
    <property type="match status" value="1"/>
</dbReference>
<dbReference type="GO" id="GO:0005681">
    <property type="term" value="C:spliceosomal complex"/>
    <property type="evidence" value="ECO:0000318"/>
    <property type="project" value="GO_Central"/>
</dbReference>
<dbReference type="InParanoid" id="A0A1U8Q5T0"/>
<feature type="compositionally biased region" description="Basic and acidic residues" evidence="2">
    <location>
        <begin position="500"/>
        <end position="514"/>
    </location>
</feature>
<dbReference type="GO" id="GO:0006397">
    <property type="term" value="P:mRNA processing"/>
    <property type="evidence" value="ECO:0007669"/>
    <property type="project" value="UniProtKB-KW"/>
</dbReference>
<feature type="compositionally biased region" description="Basic residues" evidence="2">
    <location>
        <begin position="374"/>
        <end position="421"/>
    </location>
</feature>
<feature type="region of interest" description="Disordered" evidence="2">
    <location>
        <begin position="751"/>
        <end position="852"/>
    </location>
</feature>
<dbReference type="Pfam" id="PF01480">
    <property type="entry name" value="PWI"/>
    <property type="match status" value="1"/>
</dbReference>
<dbReference type="InterPro" id="IPR036483">
    <property type="entry name" value="PWI_dom_sf"/>
</dbReference>
<feature type="compositionally biased region" description="Low complexity" evidence="2">
    <location>
        <begin position="454"/>
        <end position="466"/>
    </location>
</feature>
<proteinExistence type="predicted"/>
<feature type="compositionally biased region" description="Basic and acidic residues" evidence="2">
    <location>
        <begin position="768"/>
        <end position="788"/>
    </location>
</feature>
<feature type="compositionally biased region" description="Basic residues" evidence="2">
    <location>
        <begin position="265"/>
        <end position="284"/>
    </location>
</feature>
<dbReference type="GO" id="GO:0048024">
    <property type="term" value="P:regulation of mRNA splicing, via spliceosome"/>
    <property type="evidence" value="ECO:0000318"/>
    <property type="project" value="GO_Central"/>
</dbReference>
<feature type="compositionally biased region" description="Basic and acidic residues" evidence="2">
    <location>
        <begin position="472"/>
        <end position="492"/>
    </location>
</feature>
<feature type="compositionally biased region" description="Basic and acidic residues" evidence="2">
    <location>
        <begin position="816"/>
        <end position="835"/>
    </location>
</feature>
<dbReference type="OrthoDB" id="163257at2759"/>
<feature type="compositionally biased region" description="Basic and acidic residues" evidence="2">
    <location>
        <begin position="148"/>
        <end position="171"/>
    </location>
</feature>
<dbReference type="PANTHER" id="PTHR23148">
    <property type="entry name" value="SERINE/ARGININE REGULATED NUCLEAR MATRIX PROTEIN"/>
    <property type="match status" value="1"/>
</dbReference>
<dbReference type="InterPro" id="IPR002483">
    <property type="entry name" value="PWI_dom"/>
</dbReference>
<feature type="compositionally biased region" description="Low complexity" evidence="2">
    <location>
        <begin position="355"/>
        <end position="373"/>
    </location>
</feature>
<evidence type="ECO:0000259" key="3">
    <source>
        <dbReference type="PROSITE" id="PS51025"/>
    </source>
</evidence>
<dbReference type="PANTHER" id="PTHR23148:SF0">
    <property type="entry name" value="SERINE_ARGININE REPETITIVE MATRIX PROTEIN 1"/>
    <property type="match status" value="1"/>
</dbReference>
<feature type="compositionally biased region" description="Basic and acidic residues" evidence="2">
    <location>
        <begin position="667"/>
        <end position="685"/>
    </location>
</feature>
<gene>
    <name evidence="5" type="primary">LOC104601100</name>
</gene>